<sequence>MPPGTAESVSNQNVVTIKLRKHEQKRIQNQDKKWSRIQRVQSLYKEGYSKVDIQRLLGISFATIVKYLNYTEKPETQRTSAFQEFRPLIRSLILEKRSSESIEKACRSDGYTGSVSTLNNMISEERKQAKKGKPVAISVRQKVIRILWDVEKEKHLERIDNLHSELLKTFPQIIELDELVHLFRELFKEKKVENLMDWLENPQLANFSFIQSFAKGILQDLNAVKLSIEKTWSNGPTEGQINRLKTIKRMMYGRAGFQVLRNRVLYQW</sequence>
<dbReference type="Proteomes" id="UP000004725">
    <property type="component" value="Unassembled WGS sequence"/>
</dbReference>
<feature type="domain" description="Transposase IS204/IS1001/IS1096/IS1165 DDE" evidence="1">
    <location>
        <begin position="119"/>
        <end position="264"/>
    </location>
</feature>
<reference evidence="2 3" key="1">
    <citation type="journal article" date="2012" name="J. Bacteriol.">
        <title>Genome Sequence of the Antarctic Psychrophile Bacterium Planococcus antarcticus DSM 14505.</title>
        <authorList>
            <person name="Margolles A."/>
            <person name="Gueimonde M."/>
            <person name="Sanchez B."/>
        </authorList>
    </citation>
    <scope>NUCLEOTIDE SEQUENCE [LARGE SCALE GENOMIC DNA]</scope>
    <source>
        <strain evidence="2 3">DSM 14505</strain>
    </source>
</reference>
<accession>A0AA87IKG2</accession>
<dbReference type="PANTHER" id="PTHR33498:SF1">
    <property type="entry name" value="TRANSPOSASE FOR INSERTION SEQUENCE ELEMENT IS1557"/>
    <property type="match status" value="1"/>
</dbReference>
<dbReference type="Pfam" id="PF01610">
    <property type="entry name" value="DDE_Tnp_ISL3"/>
    <property type="match status" value="1"/>
</dbReference>
<protein>
    <submittedName>
        <fullName evidence="2">Transposase IS204/IS1001/IS1096/IS1165 family protein</fullName>
    </submittedName>
</protein>
<dbReference type="AlphaFoldDB" id="A0AA87IKG2"/>
<gene>
    <name evidence="2" type="ORF">A1A1_12847</name>
</gene>
<evidence type="ECO:0000313" key="2">
    <source>
        <dbReference type="EMBL" id="EIM06094.1"/>
    </source>
</evidence>
<dbReference type="Gene3D" id="1.10.10.60">
    <property type="entry name" value="Homeodomain-like"/>
    <property type="match status" value="1"/>
</dbReference>
<evidence type="ECO:0000313" key="3">
    <source>
        <dbReference type="Proteomes" id="UP000004725"/>
    </source>
</evidence>
<dbReference type="EMBL" id="AJYB01000040">
    <property type="protein sequence ID" value="EIM06094.1"/>
    <property type="molecule type" value="Genomic_DNA"/>
</dbReference>
<comment type="caution">
    <text evidence="2">The sequence shown here is derived from an EMBL/GenBank/DDBJ whole genome shotgun (WGS) entry which is preliminary data.</text>
</comment>
<proteinExistence type="predicted"/>
<dbReference type="InterPro" id="IPR047951">
    <property type="entry name" value="Transpos_ISL3"/>
</dbReference>
<evidence type="ECO:0000259" key="1">
    <source>
        <dbReference type="Pfam" id="PF01610"/>
    </source>
</evidence>
<organism evidence="2 3">
    <name type="scientific">Planococcus antarcticus DSM 14505</name>
    <dbReference type="NCBI Taxonomy" id="1185653"/>
    <lineage>
        <taxon>Bacteria</taxon>
        <taxon>Bacillati</taxon>
        <taxon>Bacillota</taxon>
        <taxon>Bacilli</taxon>
        <taxon>Bacillales</taxon>
        <taxon>Caryophanaceae</taxon>
        <taxon>Planococcus</taxon>
    </lineage>
</organism>
<name>A0AA87IKG2_9BACL</name>
<dbReference type="InterPro" id="IPR002560">
    <property type="entry name" value="Transposase_DDE"/>
</dbReference>
<dbReference type="PANTHER" id="PTHR33498">
    <property type="entry name" value="TRANSPOSASE FOR INSERTION SEQUENCE ELEMENT IS1557"/>
    <property type="match status" value="1"/>
</dbReference>